<dbReference type="EMBL" id="KV417279">
    <property type="protein sequence ID" value="KZO97612.1"/>
    <property type="molecule type" value="Genomic_DNA"/>
</dbReference>
<evidence type="ECO:0000313" key="1">
    <source>
        <dbReference type="EMBL" id="KZO97612.1"/>
    </source>
</evidence>
<reference evidence="1 2" key="1">
    <citation type="journal article" date="2016" name="Mol. Biol. Evol.">
        <title>Comparative Genomics of Early-Diverging Mushroom-Forming Fungi Provides Insights into the Origins of Lignocellulose Decay Capabilities.</title>
        <authorList>
            <person name="Nagy L.G."/>
            <person name="Riley R."/>
            <person name="Tritt A."/>
            <person name="Adam C."/>
            <person name="Daum C."/>
            <person name="Floudas D."/>
            <person name="Sun H."/>
            <person name="Yadav J.S."/>
            <person name="Pangilinan J."/>
            <person name="Larsson K.H."/>
            <person name="Matsuura K."/>
            <person name="Barry K."/>
            <person name="Labutti K."/>
            <person name="Kuo R."/>
            <person name="Ohm R.A."/>
            <person name="Bhattacharya S.S."/>
            <person name="Shirouzu T."/>
            <person name="Yoshinaga Y."/>
            <person name="Martin F.M."/>
            <person name="Grigoriev I.V."/>
            <person name="Hibbett D.S."/>
        </authorList>
    </citation>
    <scope>NUCLEOTIDE SEQUENCE [LARGE SCALE GENOMIC DNA]</scope>
    <source>
        <strain evidence="1 2">TUFC12733</strain>
    </source>
</reference>
<sequence>MGDRRPGCVGVSQWALLDAQRVGGALPEKECSGSGARLAPDLVKQSLSSLSDPCFVLRAPCRPAKCPLRAASPIPVAGVVL</sequence>
<protein>
    <submittedName>
        <fullName evidence="1">Uncharacterized protein</fullName>
    </submittedName>
</protein>
<feature type="non-terminal residue" evidence="1">
    <location>
        <position position="81"/>
    </location>
</feature>
<organism evidence="1 2">
    <name type="scientific">Calocera viscosa (strain TUFC12733)</name>
    <dbReference type="NCBI Taxonomy" id="1330018"/>
    <lineage>
        <taxon>Eukaryota</taxon>
        <taxon>Fungi</taxon>
        <taxon>Dikarya</taxon>
        <taxon>Basidiomycota</taxon>
        <taxon>Agaricomycotina</taxon>
        <taxon>Dacrymycetes</taxon>
        <taxon>Dacrymycetales</taxon>
        <taxon>Dacrymycetaceae</taxon>
        <taxon>Calocera</taxon>
    </lineage>
</organism>
<keyword evidence="2" id="KW-1185">Reference proteome</keyword>
<name>A0A167NDX5_CALVF</name>
<accession>A0A167NDX5</accession>
<dbReference type="AlphaFoldDB" id="A0A167NDX5"/>
<evidence type="ECO:0000313" key="2">
    <source>
        <dbReference type="Proteomes" id="UP000076738"/>
    </source>
</evidence>
<dbReference type="Proteomes" id="UP000076738">
    <property type="component" value="Unassembled WGS sequence"/>
</dbReference>
<gene>
    <name evidence="1" type="ORF">CALVIDRAFT_536188</name>
</gene>
<proteinExistence type="predicted"/>